<dbReference type="Proteomes" id="UP000239539">
    <property type="component" value="Unassembled WGS sequence"/>
</dbReference>
<comment type="caution">
    <text evidence="2">The sequence shown here is derived from an EMBL/GenBank/DDBJ whole genome shotgun (WGS) entry which is preliminary data.</text>
</comment>
<keyword evidence="3" id="KW-1185">Reference proteome</keyword>
<reference evidence="3" key="1">
    <citation type="journal article" date="2020" name="Int. J. Syst. Evol. Microbiol.">
        <title>Alteromonas alba sp. nov., a marine bacterium isolated from the seawater of the West Pacific Ocean.</title>
        <authorList>
            <person name="Sun C."/>
            <person name="Wu Y.-H."/>
            <person name="Xamxidin M."/>
            <person name="Cheng H."/>
            <person name="Xu X.-W."/>
        </authorList>
    </citation>
    <scope>NUCLEOTIDE SEQUENCE [LARGE SCALE GENOMIC DNA]</scope>
    <source>
        <strain evidence="3">9a2</strain>
    </source>
</reference>
<keyword evidence="1" id="KW-1133">Transmembrane helix</keyword>
<feature type="transmembrane region" description="Helical" evidence="1">
    <location>
        <begin position="96"/>
        <end position="114"/>
    </location>
</feature>
<evidence type="ECO:0000313" key="2">
    <source>
        <dbReference type="EMBL" id="PRO69232.1"/>
    </source>
</evidence>
<proteinExistence type="predicted"/>
<gene>
    <name evidence="2" type="ORF">C6Y39_11890</name>
</gene>
<keyword evidence="1" id="KW-0472">Membrane</keyword>
<protein>
    <submittedName>
        <fullName evidence="2">Uncharacterized protein</fullName>
    </submittedName>
</protein>
<organism evidence="2 3">
    <name type="scientific">Alteromonas gracilis</name>
    <dbReference type="NCBI Taxonomy" id="1479524"/>
    <lineage>
        <taxon>Bacteria</taxon>
        <taxon>Pseudomonadati</taxon>
        <taxon>Pseudomonadota</taxon>
        <taxon>Gammaproteobacteria</taxon>
        <taxon>Alteromonadales</taxon>
        <taxon>Alteromonadaceae</taxon>
        <taxon>Alteromonas/Salinimonas group</taxon>
        <taxon>Alteromonas</taxon>
    </lineage>
</organism>
<name>A0ABX5CNU4_9ALTE</name>
<evidence type="ECO:0000256" key="1">
    <source>
        <dbReference type="SAM" id="Phobius"/>
    </source>
</evidence>
<keyword evidence="1" id="KW-0812">Transmembrane</keyword>
<evidence type="ECO:0000313" key="3">
    <source>
        <dbReference type="Proteomes" id="UP000239539"/>
    </source>
</evidence>
<sequence length="115" mass="13470">MSFERFHKHRHIVADNKVGVSYDRFTTKFEVKVGDTVAYSKYFWFWPRHNATVQIGDSSYALSVYWFLIWGASLKKDDSVIVKELLPKRRRRSISILGYGVFIVFVRAAFVVFAP</sequence>
<dbReference type="RefSeq" id="WP_105931438.1">
    <property type="nucleotide sequence ID" value="NZ_PVNO01000025.1"/>
</dbReference>
<dbReference type="EMBL" id="PVNO01000025">
    <property type="protein sequence ID" value="PRO69232.1"/>
    <property type="molecule type" value="Genomic_DNA"/>
</dbReference>
<accession>A0ABX5CNU4</accession>